<evidence type="ECO:0008006" key="2">
    <source>
        <dbReference type="Google" id="ProtNLM"/>
    </source>
</evidence>
<sequence>MAALVCLGAGAASPDDLVESDPSPETPDTARIVLERVIDGQAIARSGGKLVRWITGSTPNRALERPYGIAWDGDDLIVTDPGAGRVIRISRKNKVKTSPAAVFDTPIGVAVCPSGIVVTDARLGRVTLLDHKLRRVRDLADGLERPTGVACAESRVYVIETGAHRILALDPSRHSDPGIDLAWGRRGSGPGEFNFPA</sequence>
<evidence type="ECO:0000313" key="1">
    <source>
        <dbReference type="EMBL" id="GAF98788.1"/>
    </source>
</evidence>
<dbReference type="SUPFAM" id="SSF63829">
    <property type="entry name" value="Calcium-dependent phosphotriesterase"/>
    <property type="match status" value="1"/>
</dbReference>
<gene>
    <name evidence="1" type="ORF">S01H1_21996</name>
</gene>
<dbReference type="EMBL" id="BARS01012313">
    <property type="protein sequence ID" value="GAF98788.1"/>
    <property type="molecule type" value="Genomic_DNA"/>
</dbReference>
<dbReference type="InterPro" id="IPR011042">
    <property type="entry name" value="6-blade_b-propeller_TolB-like"/>
</dbReference>
<feature type="non-terminal residue" evidence="1">
    <location>
        <position position="197"/>
    </location>
</feature>
<comment type="caution">
    <text evidence="1">The sequence shown here is derived from an EMBL/GenBank/DDBJ whole genome shotgun (WGS) entry which is preliminary data.</text>
</comment>
<proteinExistence type="predicted"/>
<reference evidence="1" key="1">
    <citation type="journal article" date="2014" name="Front. Microbiol.">
        <title>High frequency of phylogenetically diverse reductive dehalogenase-homologous genes in deep subseafloor sedimentary metagenomes.</title>
        <authorList>
            <person name="Kawai M."/>
            <person name="Futagami T."/>
            <person name="Toyoda A."/>
            <person name="Takaki Y."/>
            <person name="Nishi S."/>
            <person name="Hori S."/>
            <person name="Arai W."/>
            <person name="Tsubouchi T."/>
            <person name="Morono Y."/>
            <person name="Uchiyama I."/>
            <person name="Ito T."/>
            <person name="Fujiyama A."/>
            <person name="Inagaki F."/>
            <person name="Takami H."/>
        </authorList>
    </citation>
    <scope>NUCLEOTIDE SEQUENCE</scope>
    <source>
        <strain evidence="1">Expedition CK06-06</strain>
    </source>
</reference>
<dbReference type="AlphaFoldDB" id="X0TYX1"/>
<accession>X0TYX1</accession>
<dbReference type="Gene3D" id="2.120.10.30">
    <property type="entry name" value="TolB, C-terminal domain"/>
    <property type="match status" value="1"/>
</dbReference>
<protein>
    <recommendedName>
        <fullName evidence="2">SMP-30/Gluconolactonase/LRE-like region domain-containing protein</fullName>
    </recommendedName>
</protein>
<organism evidence="1">
    <name type="scientific">marine sediment metagenome</name>
    <dbReference type="NCBI Taxonomy" id="412755"/>
    <lineage>
        <taxon>unclassified sequences</taxon>
        <taxon>metagenomes</taxon>
        <taxon>ecological metagenomes</taxon>
    </lineage>
</organism>
<name>X0TYX1_9ZZZZ</name>